<evidence type="ECO:0000313" key="7">
    <source>
        <dbReference type="EMBL" id="KAF7173684.1"/>
    </source>
</evidence>
<dbReference type="SMART" id="SM00248">
    <property type="entry name" value="ANK"/>
    <property type="match status" value="9"/>
</dbReference>
<feature type="transmembrane region" description="Helical" evidence="6">
    <location>
        <begin position="647"/>
        <end position="670"/>
    </location>
</feature>
<dbReference type="Pfam" id="PF00023">
    <property type="entry name" value="Ank"/>
    <property type="match status" value="2"/>
</dbReference>
<keyword evidence="6" id="KW-0812">Transmembrane</keyword>
<feature type="repeat" description="ANK" evidence="4">
    <location>
        <begin position="33"/>
        <end position="59"/>
    </location>
</feature>
<feature type="repeat" description="ANK" evidence="4">
    <location>
        <begin position="196"/>
        <end position="221"/>
    </location>
</feature>
<sequence>MVQPAASQSSNEAVIQLLLDNSAAESVNSVDRDSKTPLHLAASQSSNEAVIRLLLGNGATESVNLPDKYGRTPIDLLAERLLGTSSGSDDDILKLAVTQPHADLLVKMVLCISPASSLQAQGDDGKTLLHLAANQFSNEAVIQLLLDNGAAGSVTLADKNGKTPLHLAASRSSNEAVIRLLLDNGAAKSVNSVDKDGKTPLHLAVSQFNEAGIRLLLDNSAARSITLADKNSKMPLHLTASQFSNEAVIQLLLDNGAAGSVNLVDRDGKTPLHLAASQSSNEAIIQLLLDNGATKSVNSSDKNGKTPLHLAASQFSSEALIQLLLDNGAAESVNLVDKDGKTPLDIAKSQSSNAAVIRLFQDNLLAKPHHRRSSDPITQWHLTSIRSFFLSSELPPGITRIRWKCHCGHQSHDDFVSKCDVVQAIAEKMRLYGIAAETVSLRESGISTYLLRLNNLVLSAYRTYIRPHAANTDPRGETHSSSRDALDNEQDFTGIQPESASGNKGKGRDIEDPMFLHLCIHMDFGPPCILILPLAKSGPPDQVINWDQYLMRMFKIYPKTKADILKENDLPSNCSEYEFVKPQGLSDGDPPLGPSLLLHYYEHPEDSLDATECYNAFPKKRRDRLRWRDGGQNLGYGIYLKEEPDDILFAVIRGFIGAAVGVVGWIIFLLREDLQKGYPWAAVFWITTVAVCALEVLKEWLKSKLFSVARPRSNSE</sequence>
<feature type="repeat" description="ANK" evidence="4">
    <location>
        <begin position="267"/>
        <end position="300"/>
    </location>
</feature>
<keyword evidence="6" id="KW-0472">Membrane</keyword>
<dbReference type="PROSITE" id="PS50297">
    <property type="entry name" value="ANK_REP_REGION"/>
    <property type="match status" value="7"/>
</dbReference>
<dbReference type="InterPro" id="IPR002110">
    <property type="entry name" value="Ankyrin_rpt"/>
</dbReference>
<gene>
    <name evidence="7" type="ORF">CNMCM5623_005908</name>
</gene>
<evidence type="ECO:0000256" key="1">
    <source>
        <dbReference type="ARBA" id="ARBA00012210"/>
    </source>
</evidence>
<evidence type="ECO:0000256" key="5">
    <source>
        <dbReference type="SAM" id="MobiDB-lite"/>
    </source>
</evidence>
<dbReference type="Proteomes" id="UP000654922">
    <property type="component" value="Unassembled WGS sequence"/>
</dbReference>
<evidence type="ECO:0000256" key="6">
    <source>
        <dbReference type="SAM" id="Phobius"/>
    </source>
</evidence>
<dbReference type="GO" id="GO:0019706">
    <property type="term" value="F:protein-cysteine S-palmitoyltransferase activity"/>
    <property type="evidence" value="ECO:0007669"/>
    <property type="project" value="UniProtKB-EC"/>
</dbReference>
<dbReference type="PANTHER" id="PTHR24161">
    <property type="entry name" value="ANK_REP_REGION DOMAIN-CONTAINING PROTEIN-RELATED"/>
    <property type="match status" value="1"/>
</dbReference>
<keyword evidence="3 4" id="KW-0040">ANK repeat</keyword>
<feature type="transmembrane region" description="Helical" evidence="6">
    <location>
        <begin position="677"/>
        <end position="697"/>
    </location>
</feature>
<feature type="compositionally biased region" description="Polar residues" evidence="5">
    <location>
        <begin position="491"/>
        <end position="502"/>
    </location>
</feature>
<proteinExistence type="predicted"/>
<feature type="repeat" description="ANK" evidence="4">
    <location>
        <begin position="160"/>
        <end position="193"/>
    </location>
</feature>
<dbReference type="Pfam" id="PF13857">
    <property type="entry name" value="Ank_5"/>
    <property type="match status" value="1"/>
</dbReference>
<dbReference type="PANTHER" id="PTHR24161:SF85">
    <property type="entry name" value="PALMITOYLTRANSFERASE HIP14"/>
    <property type="match status" value="1"/>
</dbReference>
<evidence type="ECO:0000313" key="8">
    <source>
        <dbReference type="Proteomes" id="UP000654922"/>
    </source>
</evidence>
<dbReference type="EMBL" id="JACBAE010001059">
    <property type="protein sequence ID" value="KAF7173684.1"/>
    <property type="molecule type" value="Genomic_DNA"/>
</dbReference>
<feature type="repeat" description="ANK" evidence="4">
    <location>
        <begin position="303"/>
        <end position="329"/>
    </location>
</feature>
<dbReference type="SUPFAM" id="SSF48403">
    <property type="entry name" value="Ankyrin repeat"/>
    <property type="match status" value="1"/>
</dbReference>
<dbReference type="EC" id="2.3.1.225" evidence="1"/>
<feature type="repeat" description="ANK" evidence="4">
    <location>
        <begin position="124"/>
        <end position="150"/>
    </location>
</feature>
<dbReference type="InterPro" id="IPR036770">
    <property type="entry name" value="Ankyrin_rpt-contain_sf"/>
</dbReference>
<dbReference type="PROSITE" id="PS50088">
    <property type="entry name" value="ANK_REPEAT"/>
    <property type="match status" value="7"/>
</dbReference>
<dbReference type="OrthoDB" id="4450538at2759"/>
<name>A0A8H6V386_9EURO</name>
<dbReference type="AlphaFoldDB" id="A0A8H6V386"/>
<keyword evidence="2" id="KW-0677">Repeat</keyword>
<feature type="region of interest" description="Disordered" evidence="5">
    <location>
        <begin position="469"/>
        <end position="508"/>
    </location>
</feature>
<dbReference type="Pfam" id="PF12796">
    <property type="entry name" value="Ank_2"/>
    <property type="match status" value="2"/>
</dbReference>
<dbReference type="PRINTS" id="PR01415">
    <property type="entry name" value="ANKYRIN"/>
</dbReference>
<reference evidence="7" key="1">
    <citation type="submission" date="2020-06" db="EMBL/GenBank/DDBJ databases">
        <title>Draft genome sequences of strains closely related to Aspergillus parafelis and Aspergillus hiratsukae.</title>
        <authorList>
            <person name="Dos Santos R.A.C."/>
            <person name="Rivero-Menendez O."/>
            <person name="Steenwyk J.L."/>
            <person name="Mead M.E."/>
            <person name="Goldman G.H."/>
            <person name="Alastruey-Izquierdo A."/>
            <person name="Rokas A."/>
        </authorList>
    </citation>
    <scope>NUCLEOTIDE SEQUENCE</scope>
    <source>
        <strain evidence="7">CNM-CM5623</strain>
    </source>
</reference>
<protein>
    <recommendedName>
        <fullName evidence="1">protein S-acyltransferase</fullName>
        <ecNumber evidence="1">2.3.1.225</ecNumber>
    </recommendedName>
</protein>
<dbReference type="Gene3D" id="1.25.40.20">
    <property type="entry name" value="Ankyrin repeat-containing domain"/>
    <property type="match status" value="3"/>
</dbReference>
<organism evidence="7 8">
    <name type="scientific">Aspergillus felis</name>
    <dbReference type="NCBI Taxonomy" id="1287682"/>
    <lineage>
        <taxon>Eukaryota</taxon>
        <taxon>Fungi</taxon>
        <taxon>Dikarya</taxon>
        <taxon>Ascomycota</taxon>
        <taxon>Pezizomycotina</taxon>
        <taxon>Eurotiomycetes</taxon>
        <taxon>Eurotiomycetidae</taxon>
        <taxon>Eurotiales</taxon>
        <taxon>Aspergillaceae</taxon>
        <taxon>Aspergillus</taxon>
        <taxon>Aspergillus subgen. Fumigati</taxon>
    </lineage>
</organism>
<feature type="compositionally biased region" description="Basic and acidic residues" evidence="5">
    <location>
        <begin position="474"/>
        <end position="486"/>
    </location>
</feature>
<evidence type="ECO:0000256" key="2">
    <source>
        <dbReference type="ARBA" id="ARBA00022737"/>
    </source>
</evidence>
<accession>A0A8H6V386</accession>
<feature type="repeat" description="ANK" evidence="4">
    <location>
        <begin position="231"/>
        <end position="257"/>
    </location>
</feature>
<comment type="caution">
    <text evidence="7">The sequence shown here is derived from an EMBL/GenBank/DDBJ whole genome shotgun (WGS) entry which is preliminary data.</text>
</comment>
<evidence type="ECO:0000256" key="4">
    <source>
        <dbReference type="PROSITE-ProRule" id="PRU00023"/>
    </source>
</evidence>
<evidence type="ECO:0000256" key="3">
    <source>
        <dbReference type="ARBA" id="ARBA00023043"/>
    </source>
</evidence>
<keyword evidence="6" id="KW-1133">Transmembrane helix</keyword>